<dbReference type="STRING" id="546269.HMPREF0389_00969"/>
<feature type="transmembrane region" description="Helical" evidence="6">
    <location>
        <begin position="148"/>
        <end position="169"/>
    </location>
</feature>
<evidence type="ECO:0000256" key="6">
    <source>
        <dbReference type="SAM" id="Phobius"/>
    </source>
</evidence>
<evidence type="ECO:0000313" key="8">
    <source>
        <dbReference type="Proteomes" id="UP000007468"/>
    </source>
</evidence>
<feature type="transmembrane region" description="Helical" evidence="6">
    <location>
        <begin position="27"/>
        <end position="47"/>
    </location>
</feature>
<dbReference type="GO" id="GO:0015499">
    <property type="term" value="F:formate transmembrane transporter activity"/>
    <property type="evidence" value="ECO:0007669"/>
    <property type="project" value="TreeGrafter"/>
</dbReference>
<dbReference type="AlphaFoldDB" id="D6GQJ4"/>
<reference evidence="8" key="1">
    <citation type="submission" date="2010-12" db="EMBL/GenBank/DDBJ databases">
        <title>The genome sequence of Filifactor alocis strain ATCC 35896.</title>
        <authorList>
            <consortium name="The Broad Institute Genome Sequencing Platform"/>
            <person name="Ward D."/>
            <person name="Earl A."/>
            <person name="Feldgarden M."/>
            <person name="Young S.K."/>
            <person name="Gargeya S."/>
            <person name="Zeng Q."/>
            <person name="Alvarado L."/>
            <person name="Berlin A."/>
            <person name="Bochicchio J."/>
            <person name="Chapman S.B."/>
            <person name="Chen Z."/>
            <person name="Freedman E."/>
            <person name="Gellesch M."/>
            <person name="Goldberg J."/>
            <person name="Griggs A."/>
            <person name="Gujja S."/>
            <person name="Heilman E."/>
            <person name="Heiman D."/>
            <person name="Howarth C."/>
            <person name="Mehta T."/>
            <person name="Neiman D."/>
            <person name="Pearson M."/>
            <person name="Roberts A."/>
            <person name="Saif S."/>
            <person name="Shea T."/>
            <person name="Shenoy N."/>
            <person name="Sisk P."/>
            <person name="Stolte C."/>
            <person name="Sykes S."/>
            <person name="White J."/>
            <person name="Yandava C."/>
            <person name="Izard J."/>
            <person name="Blanton J.M."/>
            <person name="Baranova O.V."/>
            <person name="Tanner A.C."/>
            <person name="Dewhirst F.E."/>
            <person name="Haas B."/>
            <person name="Nusbaum C."/>
            <person name="Birren B."/>
        </authorList>
    </citation>
    <scope>NUCLEOTIDE SEQUENCE [LARGE SCALE GENOMIC DNA]</scope>
    <source>
        <strain evidence="8">ATCC 35896 / D40 B5</strain>
    </source>
</reference>
<name>D6GQJ4_FILAD</name>
<organism evidence="7 8">
    <name type="scientific">Filifactor alocis (strain ATCC 35896 / CCUG 47790 / D40 B5)</name>
    <name type="common">Fusobacterium alocis</name>
    <dbReference type="NCBI Taxonomy" id="546269"/>
    <lineage>
        <taxon>Bacteria</taxon>
        <taxon>Bacillati</taxon>
        <taxon>Bacillota</taxon>
        <taxon>Clostridia</taxon>
        <taxon>Peptostreptococcales</taxon>
        <taxon>Filifactoraceae</taxon>
        <taxon>Filifactor</taxon>
    </lineage>
</organism>
<dbReference type="KEGG" id="faa:HMPREF0389_00969"/>
<feature type="transmembrane region" description="Helical" evidence="6">
    <location>
        <begin position="181"/>
        <end position="201"/>
    </location>
</feature>
<dbReference type="OrthoDB" id="9786493at2"/>
<proteinExistence type="inferred from homology"/>
<evidence type="ECO:0000256" key="2">
    <source>
        <dbReference type="ARBA" id="ARBA00022692"/>
    </source>
</evidence>
<dbReference type="InterPro" id="IPR023271">
    <property type="entry name" value="Aquaporin-like"/>
</dbReference>
<sequence length="251" mass="27664">MIFREVETISNIATTKKTLLDDYKLKYFIRSVFAGFFVSGALGLNLICNNLFAKTNPPVGKMLGGIYFSLAVLLIVMVGGELFTGNTFVMSFGSIDKKVSWIDTLKVCMASYFGNFVGAVLFAVLFYLSGASGTEEYIMLSMPNKVYIPYMQLFVRAILCNFLVCIAILCGIKMKEEVGKIVMIVLVISAFIISGYEHSIANMGYYTFSILYTPEVPIVRLFLNLLIATVGNAIGGGLMLALPLRKMSLDK</sequence>
<dbReference type="PANTHER" id="PTHR30520:SF8">
    <property type="entry name" value="NITRITE TRANSPORTER NIRC"/>
    <property type="match status" value="1"/>
</dbReference>
<accession>D6GQJ4</accession>
<dbReference type="PANTHER" id="PTHR30520">
    <property type="entry name" value="FORMATE TRANSPORTER-RELATED"/>
    <property type="match status" value="1"/>
</dbReference>
<feature type="transmembrane region" description="Helical" evidence="6">
    <location>
        <begin position="110"/>
        <end position="128"/>
    </location>
</feature>
<dbReference type="Gene3D" id="1.20.1080.10">
    <property type="entry name" value="Glycerol uptake facilitator protein"/>
    <property type="match status" value="1"/>
</dbReference>
<dbReference type="eggNOG" id="COG2116">
    <property type="taxonomic scope" value="Bacteria"/>
</dbReference>
<dbReference type="PATRIC" id="fig|546269.5.peg.1476"/>
<dbReference type="RefSeq" id="WP_014262960.1">
    <property type="nucleotide sequence ID" value="NC_016630.1"/>
</dbReference>
<evidence type="ECO:0000256" key="1">
    <source>
        <dbReference type="ARBA" id="ARBA00004141"/>
    </source>
</evidence>
<evidence type="ECO:0000256" key="3">
    <source>
        <dbReference type="ARBA" id="ARBA00022989"/>
    </source>
</evidence>
<dbReference type="Pfam" id="PF01226">
    <property type="entry name" value="Form_Nir_trans"/>
    <property type="match status" value="1"/>
</dbReference>
<dbReference type="PROSITE" id="PS01005">
    <property type="entry name" value="FORMATE_NITRITE_TP_1"/>
    <property type="match status" value="1"/>
</dbReference>
<feature type="transmembrane region" description="Helical" evidence="6">
    <location>
        <begin position="67"/>
        <end position="89"/>
    </location>
</feature>
<comment type="subcellular location">
    <subcellularLocation>
        <location evidence="1">Membrane</location>
        <topology evidence="1">Multi-pass membrane protein</topology>
    </subcellularLocation>
</comment>
<gene>
    <name evidence="7" type="primary">fnt</name>
    <name evidence="7" type="ordered locus">HMPREF0389_00969</name>
</gene>
<evidence type="ECO:0000313" key="7">
    <source>
        <dbReference type="EMBL" id="EFE29047.1"/>
    </source>
</evidence>
<evidence type="ECO:0000256" key="5">
    <source>
        <dbReference type="ARBA" id="ARBA00049660"/>
    </source>
</evidence>
<dbReference type="InterPro" id="IPR024002">
    <property type="entry name" value="For/NO2_transpt_CS"/>
</dbReference>
<dbReference type="Proteomes" id="UP000007468">
    <property type="component" value="Chromosome"/>
</dbReference>
<keyword evidence="8" id="KW-1185">Reference proteome</keyword>
<dbReference type="EMBL" id="CP002390">
    <property type="protein sequence ID" value="EFE29047.1"/>
    <property type="molecule type" value="Genomic_DNA"/>
</dbReference>
<comment type="similarity">
    <text evidence="5">Belongs to the FNT transporter (TC 1.A.16) family.</text>
</comment>
<protein>
    <submittedName>
        <fullName evidence="7">Formate/nitrite transporter</fullName>
    </submittedName>
</protein>
<keyword evidence="2 6" id="KW-0812">Transmembrane</keyword>
<dbReference type="GO" id="GO:0005886">
    <property type="term" value="C:plasma membrane"/>
    <property type="evidence" value="ECO:0007669"/>
    <property type="project" value="TreeGrafter"/>
</dbReference>
<evidence type="ECO:0000256" key="4">
    <source>
        <dbReference type="ARBA" id="ARBA00023136"/>
    </source>
</evidence>
<dbReference type="InterPro" id="IPR000292">
    <property type="entry name" value="For/NO2_transpt"/>
</dbReference>
<keyword evidence="4 6" id="KW-0472">Membrane</keyword>
<feature type="transmembrane region" description="Helical" evidence="6">
    <location>
        <begin position="221"/>
        <end position="242"/>
    </location>
</feature>
<keyword evidence="3 6" id="KW-1133">Transmembrane helix</keyword>